<evidence type="ECO:0000313" key="4">
    <source>
        <dbReference type="Ensembl" id="ENSORLP00020012126.1"/>
    </source>
</evidence>
<reference evidence="4" key="3">
    <citation type="submission" date="2025-08" db="UniProtKB">
        <authorList>
            <consortium name="Ensembl"/>
        </authorList>
    </citation>
    <scope>IDENTIFICATION</scope>
    <source>
        <strain evidence="4">HNI</strain>
    </source>
</reference>
<feature type="domain" description="Ig-like" evidence="3">
    <location>
        <begin position="292"/>
        <end position="379"/>
    </location>
</feature>
<dbReference type="InterPro" id="IPR000477">
    <property type="entry name" value="RT_dom"/>
</dbReference>
<reference evidence="4 5" key="2">
    <citation type="submission" date="2017-04" db="EMBL/GenBank/DDBJ databases">
        <title>CpG methylation of centromeres and impact of large insertions on vertebrate speciation.</title>
        <authorList>
            <person name="Ichikawa K."/>
            <person name="Yoshimura J."/>
            <person name="Morishita S."/>
        </authorList>
    </citation>
    <scope>NUCLEOTIDE SEQUENCE</scope>
    <source>
        <strain evidence="4 5">HNI</strain>
    </source>
</reference>
<dbReference type="InterPro" id="IPR050208">
    <property type="entry name" value="MHC_class-I_related"/>
</dbReference>
<dbReference type="InterPro" id="IPR037055">
    <property type="entry name" value="MHC_I-like_Ag-recog_sf"/>
</dbReference>
<accession>A0A3P9KUN9</accession>
<dbReference type="Pfam" id="PF00078">
    <property type="entry name" value="RVT_1"/>
    <property type="match status" value="1"/>
</dbReference>
<dbReference type="AlphaFoldDB" id="A0A3P9KUN9"/>
<dbReference type="PANTHER" id="PTHR16675:SF237">
    <property type="entry name" value="MHC CLASS I ANTIGEN TRANSCRIPT VARIANT 1-RELATED"/>
    <property type="match status" value="1"/>
</dbReference>
<dbReference type="SUPFAM" id="SSF54452">
    <property type="entry name" value="MHC antigen-recognition domain"/>
    <property type="match status" value="1"/>
</dbReference>
<keyword evidence="1" id="KW-0325">Glycoprotein</keyword>
<dbReference type="PRINTS" id="PR01638">
    <property type="entry name" value="MHCCLASSI"/>
</dbReference>
<dbReference type="SMART" id="SM00407">
    <property type="entry name" value="IGc1"/>
    <property type="match status" value="1"/>
</dbReference>
<dbReference type="FunFam" id="2.60.40.10:FF:001734">
    <property type="entry name" value="Nonclassical MHC class I molecule, alpha chain"/>
    <property type="match status" value="1"/>
</dbReference>
<dbReference type="InterPro" id="IPR036179">
    <property type="entry name" value="Ig-like_dom_sf"/>
</dbReference>
<dbReference type="InterPro" id="IPR011162">
    <property type="entry name" value="MHC_I/II-like_Ag-recog"/>
</dbReference>
<dbReference type="Pfam" id="PF07654">
    <property type="entry name" value="C1-set"/>
    <property type="match status" value="1"/>
</dbReference>
<dbReference type="InterPro" id="IPR003597">
    <property type="entry name" value="Ig_C1-set"/>
</dbReference>
<dbReference type="InterPro" id="IPR013783">
    <property type="entry name" value="Ig-like_fold"/>
</dbReference>
<dbReference type="PANTHER" id="PTHR16675">
    <property type="entry name" value="MHC CLASS I-RELATED"/>
    <property type="match status" value="1"/>
</dbReference>
<name>A0A3P9KUN9_ORYLA</name>
<evidence type="ECO:0000256" key="2">
    <source>
        <dbReference type="RuleBase" id="RU004439"/>
    </source>
</evidence>
<dbReference type="Gene3D" id="2.60.40.10">
    <property type="entry name" value="Immunoglobulins"/>
    <property type="match status" value="1"/>
</dbReference>
<sequence length="444" mass="50808">MINASLETGYVPQSFKYAVVKPLLKKPSLDPSILANYRPISNLPFISKILERVVVKQLYCHLQDNSHFEDFQSGFRPHHSTETALVRVSNDLLLASEKGLLSILVLLDLMKHSLKFLLTETSGETNFPEFEGTATVDNIEIGHCDNINVKAKPKQDWEMVRQHPTHIDWYTHNCVKTQHILKANLNDLKQHLNQTEGLHVLQRMNGCEWDDESNKVTGFIQYGYDGEDLLTLDLQTKTWITPKAQADVKKYLGETDKRGTDLMKAFLVSECPDLLQTYVRSEKSFLQRTERPSVSFLQKTPSSPVCCHATGFYPDRADLFWRKDGEEIHEGVEKGQILPNHDGTFQMSSELNVSLIRHEDWRRYDCVFQLSGLTEDIVSTLDKTQIQTNWGKIVNFSPSTLVLPNPDHLNPKHPKEKCVQLICTKRHKNTTGDFTESNTHGYTK</sequence>
<dbReference type="Pfam" id="PF00129">
    <property type="entry name" value="MHC_I"/>
    <property type="match status" value="1"/>
</dbReference>
<proteinExistence type="inferred from homology"/>
<dbReference type="Proteomes" id="UP000265180">
    <property type="component" value="Chromosome 11"/>
</dbReference>
<evidence type="ECO:0000259" key="3">
    <source>
        <dbReference type="PROSITE" id="PS50835"/>
    </source>
</evidence>
<protein>
    <recommendedName>
        <fullName evidence="3">Ig-like domain-containing protein</fullName>
    </recommendedName>
</protein>
<comment type="similarity">
    <text evidence="2">Belongs to the MHC class I family.</text>
</comment>
<dbReference type="PROSITE" id="PS50835">
    <property type="entry name" value="IG_LIKE"/>
    <property type="match status" value="1"/>
</dbReference>
<dbReference type="InterPro" id="IPR007110">
    <property type="entry name" value="Ig-like_dom"/>
</dbReference>
<dbReference type="InterPro" id="IPR011161">
    <property type="entry name" value="MHC_I-like_Ag-recog"/>
</dbReference>
<dbReference type="Ensembl" id="ENSORLT00020019194.1">
    <property type="protein sequence ID" value="ENSORLP00020012126.1"/>
    <property type="gene ID" value="ENSORLG00020013123.1"/>
</dbReference>
<evidence type="ECO:0000256" key="1">
    <source>
        <dbReference type="ARBA" id="ARBA00023180"/>
    </source>
</evidence>
<organism evidence="4 5">
    <name type="scientific">Oryzias latipes</name>
    <name type="common">Japanese rice fish</name>
    <name type="synonym">Japanese killifish</name>
    <dbReference type="NCBI Taxonomy" id="8090"/>
    <lineage>
        <taxon>Eukaryota</taxon>
        <taxon>Metazoa</taxon>
        <taxon>Chordata</taxon>
        <taxon>Craniata</taxon>
        <taxon>Vertebrata</taxon>
        <taxon>Euteleostomi</taxon>
        <taxon>Actinopterygii</taxon>
        <taxon>Neopterygii</taxon>
        <taxon>Teleostei</taxon>
        <taxon>Neoteleostei</taxon>
        <taxon>Acanthomorphata</taxon>
        <taxon>Ovalentaria</taxon>
        <taxon>Atherinomorphae</taxon>
        <taxon>Beloniformes</taxon>
        <taxon>Adrianichthyidae</taxon>
        <taxon>Oryziinae</taxon>
        <taxon>Oryzias</taxon>
    </lineage>
</organism>
<reference key="1">
    <citation type="journal article" date="2007" name="Nature">
        <title>The medaka draft genome and insights into vertebrate genome evolution.</title>
        <authorList>
            <person name="Kasahara M."/>
            <person name="Naruse K."/>
            <person name="Sasaki S."/>
            <person name="Nakatani Y."/>
            <person name="Qu W."/>
            <person name="Ahsan B."/>
            <person name="Yamada T."/>
            <person name="Nagayasu Y."/>
            <person name="Doi K."/>
            <person name="Kasai Y."/>
            <person name="Jindo T."/>
            <person name="Kobayashi D."/>
            <person name="Shimada A."/>
            <person name="Toyoda A."/>
            <person name="Kuroki Y."/>
            <person name="Fujiyama A."/>
            <person name="Sasaki T."/>
            <person name="Shimizu A."/>
            <person name="Asakawa S."/>
            <person name="Shimizu N."/>
            <person name="Hashimoto S."/>
            <person name="Yang J."/>
            <person name="Lee Y."/>
            <person name="Matsushima K."/>
            <person name="Sugano S."/>
            <person name="Sakaizumi M."/>
            <person name="Narita T."/>
            <person name="Ohishi K."/>
            <person name="Haga S."/>
            <person name="Ohta F."/>
            <person name="Nomoto H."/>
            <person name="Nogata K."/>
            <person name="Morishita T."/>
            <person name="Endo T."/>
            <person name="Shin-I T."/>
            <person name="Takeda H."/>
            <person name="Morishita S."/>
            <person name="Kohara Y."/>
        </authorList>
    </citation>
    <scope>NUCLEOTIDE SEQUENCE [LARGE SCALE GENOMIC DNA]</scope>
    <source>
        <strain>Hd-rR</strain>
    </source>
</reference>
<dbReference type="SUPFAM" id="SSF48726">
    <property type="entry name" value="Immunoglobulin"/>
    <property type="match status" value="1"/>
</dbReference>
<evidence type="ECO:0000313" key="5">
    <source>
        <dbReference type="Proteomes" id="UP000265180"/>
    </source>
</evidence>
<dbReference type="Gene3D" id="3.30.500.10">
    <property type="entry name" value="MHC class I-like antigen recognition-like"/>
    <property type="match status" value="1"/>
</dbReference>
<reference evidence="4" key="4">
    <citation type="submission" date="2025-09" db="UniProtKB">
        <authorList>
            <consortium name="Ensembl"/>
        </authorList>
    </citation>
    <scope>IDENTIFICATION</scope>
    <source>
        <strain evidence="4">HNI</strain>
    </source>
</reference>
<dbReference type="InterPro" id="IPR001039">
    <property type="entry name" value="MHC_I_a_a1/a2"/>
</dbReference>